<gene>
    <name evidence="9 14" type="primary">secD</name>
    <name evidence="14" type="ORF">FPZ41_36300</name>
</gene>
<dbReference type="PANTHER" id="PTHR30081:SF1">
    <property type="entry name" value="PROTEIN TRANSLOCASE SUBUNIT SECD"/>
    <property type="match status" value="1"/>
</dbReference>
<organism evidence="14 15">
    <name type="scientific">Streptomyces acidicola</name>
    <dbReference type="NCBI Taxonomy" id="2596892"/>
    <lineage>
        <taxon>Bacteria</taxon>
        <taxon>Bacillati</taxon>
        <taxon>Actinomycetota</taxon>
        <taxon>Actinomycetes</taxon>
        <taxon>Kitasatosporales</taxon>
        <taxon>Streptomycetaceae</taxon>
        <taxon>Streptomyces</taxon>
    </lineage>
</organism>
<keyword evidence="7 9" id="KW-0811">Translocation</keyword>
<dbReference type="GO" id="GO:0065002">
    <property type="term" value="P:intracellular protein transmembrane transport"/>
    <property type="evidence" value="ECO:0007669"/>
    <property type="project" value="UniProtKB-UniRule"/>
</dbReference>
<dbReference type="GO" id="GO:0043952">
    <property type="term" value="P:protein transport by the Sec complex"/>
    <property type="evidence" value="ECO:0007669"/>
    <property type="project" value="UniProtKB-UniRule"/>
</dbReference>
<proteinExistence type="inferred from homology"/>
<evidence type="ECO:0000256" key="7">
    <source>
        <dbReference type="ARBA" id="ARBA00023010"/>
    </source>
</evidence>
<dbReference type="InterPro" id="IPR005791">
    <property type="entry name" value="SecD"/>
</dbReference>
<evidence type="ECO:0000259" key="13">
    <source>
        <dbReference type="Pfam" id="PF22599"/>
    </source>
</evidence>
<protein>
    <recommendedName>
        <fullName evidence="9">Protein translocase subunit SecD</fullName>
    </recommendedName>
</protein>
<evidence type="ECO:0000256" key="8">
    <source>
        <dbReference type="ARBA" id="ARBA00023136"/>
    </source>
</evidence>
<comment type="subunit">
    <text evidence="9">Forms a complex with SecF. Part of the essential Sec protein translocation apparatus which comprises SecA, SecYEG and auxiliary proteins SecDF. Other proteins may also be involved.</text>
</comment>
<evidence type="ECO:0000256" key="10">
    <source>
        <dbReference type="SAM" id="MobiDB-lite"/>
    </source>
</evidence>
<keyword evidence="4 9" id="KW-0812">Transmembrane</keyword>
<evidence type="ECO:0000313" key="15">
    <source>
        <dbReference type="Proteomes" id="UP000373149"/>
    </source>
</evidence>
<evidence type="ECO:0000256" key="4">
    <source>
        <dbReference type="ARBA" id="ARBA00022692"/>
    </source>
</evidence>
<feature type="transmembrane region" description="Helical" evidence="9">
    <location>
        <begin position="445"/>
        <end position="466"/>
    </location>
</feature>
<feature type="compositionally biased region" description="Low complexity" evidence="10">
    <location>
        <begin position="136"/>
        <end position="157"/>
    </location>
</feature>
<feature type="transmembrane region" description="Helical" evidence="9">
    <location>
        <begin position="519"/>
        <end position="538"/>
    </location>
</feature>
<feature type="compositionally biased region" description="Low complexity" evidence="10">
    <location>
        <begin position="167"/>
        <end position="180"/>
    </location>
</feature>
<evidence type="ECO:0000256" key="3">
    <source>
        <dbReference type="ARBA" id="ARBA00022475"/>
    </source>
</evidence>
<feature type="domain" description="Protein export membrane protein SecD/SecF C-terminal" evidence="11">
    <location>
        <begin position="371"/>
        <end position="546"/>
    </location>
</feature>
<dbReference type="NCBIfam" id="TIGR00916">
    <property type="entry name" value="2A0604s01"/>
    <property type="match status" value="1"/>
</dbReference>
<dbReference type="InterPro" id="IPR022646">
    <property type="entry name" value="SecD/SecF_CS"/>
</dbReference>
<comment type="caution">
    <text evidence="9">Lacks conserved residue(s) required for the propagation of feature annotation.</text>
</comment>
<keyword evidence="5 9" id="KW-0653">Protein transport</keyword>
<comment type="subcellular location">
    <subcellularLocation>
        <location evidence="1 9">Cell membrane</location>
        <topology evidence="1 9">Multi-pass membrane protein</topology>
    </subcellularLocation>
</comment>
<dbReference type="GO" id="GO:0005886">
    <property type="term" value="C:plasma membrane"/>
    <property type="evidence" value="ECO:0007669"/>
    <property type="project" value="UniProtKB-SubCell"/>
</dbReference>
<dbReference type="Pfam" id="PF21760">
    <property type="entry name" value="SecD_1st"/>
    <property type="match status" value="1"/>
</dbReference>
<dbReference type="InterPro" id="IPR022813">
    <property type="entry name" value="SecD/SecF_arch_bac"/>
</dbReference>
<evidence type="ECO:0000256" key="5">
    <source>
        <dbReference type="ARBA" id="ARBA00022927"/>
    </source>
</evidence>
<dbReference type="Gene3D" id="3.30.70.3220">
    <property type="match status" value="1"/>
</dbReference>
<evidence type="ECO:0000256" key="6">
    <source>
        <dbReference type="ARBA" id="ARBA00022989"/>
    </source>
</evidence>
<dbReference type="Gene3D" id="1.20.1640.10">
    <property type="entry name" value="Multidrug efflux transporter AcrB transmembrane domain"/>
    <property type="match status" value="1"/>
</dbReference>
<evidence type="ECO:0000256" key="1">
    <source>
        <dbReference type="ARBA" id="ARBA00004651"/>
    </source>
</evidence>
<reference evidence="14 15" key="1">
    <citation type="submission" date="2019-09" db="EMBL/GenBank/DDBJ databases">
        <authorList>
            <person name="Duangmal K."/>
            <person name="Teo W.F.A."/>
            <person name="Lipun K."/>
        </authorList>
    </citation>
    <scope>NUCLEOTIDE SEQUENCE [LARGE SCALE GENOMIC DNA]</scope>
    <source>
        <strain evidence="14 15">K1PN6</strain>
    </source>
</reference>
<feature type="transmembrane region" description="Helical" evidence="9">
    <location>
        <begin position="390"/>
        <end position="408"/>
    </location>
</feature>
<sequence length="586" mass="60755">MAAPKKGRSASAQSKPGRALALILIAIVALTGGMFLSGHTTPRLGIDLAGGTSITLEAENEPGQPNAINKTNMDTAVSIMERRVNGLGVSEAEVQTQGDRNIIVNIPKGTNSQQAREQVGTTAKLYFRPVLTTEVSGTGATPSPSASPSGSPSASPSDKGSDKEKATSSSSATPSSTPTSQGRAVTDALKADPTPSGSASTSASASPSGSPGGADEATAKLQAEYTTLDCTKAAQRAKVGEGAKASDPILACGQNSQKQWQKYILGPAAVDGTDVDKAQAIFDTQGSSGWKVTMDFTSQGGKKFADITGQLAKNQSPQNQFAIVLDGDVVSDPYVNQSITGGNAEISGSFTQEEAQGLANMLSYGALPLTFKEASVTTVTAALGGEQLDAGLIAGAIGLALVVIYLVAYYRGLSLIAIASLLVSAALTYVIMSLLGPAIGFALNLPAVCGAIVAIGITADSFIVYFERVRDEIREGRSLRPAVERAWPRARRTVLVSDFVSFLAAAVLFVVTVGKVQGFAFTLGLTTVLDVVVVFLFTKPLLTILARRKFFANGHSWSGLDPKRLGARPPLRHTRRPAAPVDPKEA</sequence>
<feature type="domain" description="Protein translocase subunit SecDF P1" evidence="12">
    <location>
        <begin position="73"/>
        <end position="130"/>
    </location>
</feature>
<dbReference type="InterPro" id="IPR048634">
    <property type="entry name" value="SecD_SecF_C"/>
</dbReference>
<dbReference type="Gene3D" id="3.30.1360.200">
    <property type="match status" value="1"/>
</dbReference>
<dbReference type="Pfam" id="PF07549">
    <property type="entry name" value="Sec_GG"/>
    <property type="match status" value="1"/>
</dbReference>
<dbReference type="AlphaFoldDB" id="A0A5N8X4E4"/>
<comment type="similarity">
    <text evidence="9">Belongs to the SecD/SecF family. SecD subfamily.</text>
</comment>
<dbReference type="Pfam" id="PF02355">
    <property type="entry name" value="SecD_SecF_C"/>
    <property type="match status" value="1"/>
</dbReference>
<dbReference type="RefSeq" id="WP_322621163.1">
    <property type="nucleotide sequence ID" value="NZ_VMNX01000214.1"/>
</dbReference>
<keyword evidence="2 9" id="KW-0813">Transport</keyword>
<keyword evidence="3 9" id="KW-1003">Cell membrane</keyword>
<comment type="function">
    <text evidence="9">Part of the Sec protein translocase complex. Interacts with the SecYEG preprotein conducting channel. SecDF uses the proton motive force (PMF) to complete protein translocation after the ATP-dependent function of SecA.</text>
</comment>
<dbReference type="InterPro" id="IPR054384">
    <property type="entry name" value="SecDF_P1_head"/>
</dbReference>
<feature type="transmembrane region" description="Helical" evidence="9">
    <location>
        <begin position="494"/>
        <end position="513"/>
    </location>
</feature>
<name>A0A5N8X4E4_9ACTN</name>
<keyword evidence="15" id="KW-1185">Reference proteome</keyword>
<feature type="compositionally biased region" description="Low complexity" evidence="10">
    <location>
        <begin position="193"/>
        <end position="209"/>
    </location>
</feature>
<dbReference type="NCBIfam" id="TIGR01129">
    <property type="entry name" value="secD"/>
    <property type="match status" value="1"/>
</dbReference>
<evidence type="ECO:0000259" key="12">
    <source>
        <dbReference type="Pfam" id="PF21760"/>
    </source>
</evidence>
<dbReference type="EMBL" id="VMNX01000214">
    <property type="protein sequence ID" value="MPY53738.1"/>
    <property type="molecule type" value="Genomic_DNA"/>
</dbReference>
<feature type="region of interest" description="Disordered" evidence="10">
    <location>
        <begin position="563"/>
        <end position="586"/>
    </location>
</feature>
<dbReference type="HAMAP" id="MF_01463_B">
    <property type="entry name" value="SecD_B"/>
    <property type="match status" value="1"/>
</dbReference>
<feature type="domain" description="SecDF P1 head subdomain" evidence="13">
    <location>
        <begin position="259"/>
        <end position="368"/>
    </location>
</feature>
<feature type="transmembrane region" description="Helical" evidence="9">
    <location>
        <begin position="415"/>
        <end position="439"/>
    </location>
</feature>
<dbReference type="PANTHER" id="PTHR30081">
    <property type="entry name" value="PROTEIN-EXPORT MEMBRANE PROTEIN SEC"/>
    <property type="match status" value="1"/>
</dbReference>
<keyword evidence="8 9" id="KW-0472">Membrane</keyword>
<dbReference type="InterPro" id="IPR055344">
    <property type="entry name" value="SecD_SecF_C_bact"/>
</dbReference>
<dbReference type="Pfam" id="PF22599">
    <property type="entry name" value="SecDF_P1_head"/>
    <property type="match status" value="1"/>
</dbReference>
<feature type="region of interest" description="Disordered" evidence="10">
    <location>
        <begin position="135"/>
        <end position="216"/>
    </location>
</feature>
<dbReference type="SUPFAM" id="SSF82866">
    <property type="entry name" value="Multidrug efflux transporter AcrB transmembrane domain"/>
    <property type="match status" value="1"/>
</dbReference>
<dbReference type="InterPro" id="IPR048631">
    <property type="entry name" value="SecD_1st"/>
</dbReference>
<evidence type="ECO:0000313" key="14">
    <source>
        <dbReference type="EMBL" id="MPY53738.1"/>
    </source>
</evidence>
<comment type="caution">
    <text evidence="14">The sequence shown here is derived from an EMBL/GenBank/DDBJ whole genome shotgun (WGS) entry which is preliminary data.</text>
</comment>
<dbReference type="GO" id="GO:0015450">
    <property type="term" value="F:protein-transporting ATPase activity"/>
    <property type="evidence" value="ECO:0007669"/>
    <property type="project" value="InterPro"/>
</dbReference>
<evidence type="ECO:0000259" key="11">
    <source>
        <dbReference type="Pfam" id="PF02355"/>
    </source>
</evidence>
<evidence type="ECO:0000256" key="2">
    <source>
        <dbReference type="ARBA" id="ARBA00022448"/>
    </source>
</evidence>
<dbReference type="GO" id="GO:0006605">
    <property type="term" value="P:protein targeting"/>
    <property type="evidence" value="ECO:0007669"/>
    <property type="project" value="UniProtKB-UniRule"/>
</dbReference>
<evidence type="ECO:0000256" key="9">
    <source>
        <dbReference type="HAMAP-Rule" id="MF_01463"/>
    </source>
</evidence>
<keyword evidence="6 9" id="KW-1133">Transmembrane helix</keyword>
<dbReference type="Proteomes" id="UP000373149">
    <property type="component" value="Unassembled WGS sequence"/>
</dbReference>
<accession>A0A5N8X4E4</accession>